<accession>A0A0F9NH23</accession>
<comment type="caution">
    <text evidence="1">The sequence shown here is derived from an EMBL/GenBank/DDBJ whole genome shotgun (WGS) entry which is preliminary data.</text>
</comment>
<dbReference type="AlphaFoldDB" id="A0A0F9NH23"/>
<proteinExistence type="predicted"/>
<name>A0A0F9NH23_9ZZZZ</name>
<organism evidence="1">
    <name type="scientific">marine sediment metagenome</name>
    <dbReference type="NCBI Taxonomy" id="412755"/>
    <lineage>
        <taxon>unclassified sequences</taxon>
        <taxon>metagenomes</taxon>
        <taxon>ecological metagenomes</taxon>
    </lineage>
</organism>
<sequence length="134" mass="14773">MGNIVTMGDVRSPMAKEGRALIDKAINVGCSKGYKDFWVALRARVDPFASEEIGGHVIRSMALILTPGKYRQLRKGAKKFEGWIDSLCVHVVKGDMVEVITRPKDLPTAGIPMSEVTNERISETAQRLNSPLAY</sequence>
<evidence type="ECO:0000313" key="1">
    <source>
        <dbReference type="EMBL" id="KKN11237.1"/>
    </source>
</evidence>
<reference evidence="1" key="1">
    <citation type="journal article" date="2015" name="Nature">
        <title>Complex archaea that bridge the gap between prokaryotes and eukaryotes.</title>
        <authorList>
            <person name="Spang A."/>
            <person name="Saw J.H."/>
            <person name="Jorgensen S.L."/>
            <person name="Zaremba-Niedzwiedzka K."/>
            <person name="Martijn J."/>
            <person name="Lind A.E."/>
            <person name="van Eijk R."/>
            <person name="Schleper C."/>
            <person name="Guy L."/>
            <person name="Ettema T.J."/>
        </authorList>
    </citation>
    <scope>NUCLEOTIDE SEQUENCE</scope>
</reference>
<gene>
    <name evidence="1" type="ORF">LCGC14_1028490</name>
</gene>
<protein>
    <submittedName>
        <fullName evidence="1">Uncharacterized protein</fullName>
    </submittedName>
</protein>
<dbReference type="EMBL" id="LAZR01004158">
    <property type="protein sequence ID" value="KKN11237.1"/>
    <property type="molecule type" value="Genomic_DNA"/>
</dbReference>